<dbReference type="AlphaFoldDB" id="A0A2V5HU42"/>
<evidence type="ECO:0000256" key="4">
    <source>
        <dbReference type="ARBA" id="ARBA00023163"/>
    </source>
</evidence>
<dbReference type="Pfam" id="PF00172">
    <property type="entry name" value="Zn_clus"/>
    <property type="match status" value="1"/>
</dbReference>
<dbReference type="InterPro" id="IPR001138">
    <property type="entry name" value="Zn2Cys6_DnaBD"/>
</dbReference>
<dbReference type="SMART" id="SM00066">
    <property type="entry name" value="GAL4"/>
    <property type="match status" value="1"/>
</dbReference>
<feature type="compositionally biased region" description="Low complexity" evidence="6">
    <location>
        <begin position="309"/>
        <end position="319"/>
    </location>
</feature>
<dbReference type="InterPro" id="IPR036864">
    <property type="entry name" value="Zn2-C6_fun-type_DNA-bd_sf"/>
</dbReference>
<dbReference type="CDD" id="cd00067">
    <property type="entry name" value="GAL4"/>
    <property type="match status" value="1"/>
</dbReference>
<evidence type="ECO:0000256" key="6">
    <source>
        <dbReference type="SAM" id="MobiDB-lite"/>
    </source>
</evidence>
<dbReference type="GO" id="GO:0000976">
    <property type="term" value="F:transcription cis-regulatory region binding"/>
    <property type="evidence" value="ECO:0007669"/>
    <property type="project" value="TreeGrafter"/>
</dbReference>
<proteinExistence type="predicted"/>
<dbReference type="SUPFAM" id="SSF57701">
    <property type="entry name" value="Zn2/Cys6 DNA-binding domain"/>
    <property type="match status" value="1"/>
</dbReference>
<evidence type="ECO:0000259" key="7">
    <source>
        <dbReference type="PROSITE" id="PS50048"/>
    </source>
</evidence>
<dbReference type="GO" id="GO:0008270">
    <property type="term" value="F:zinc ion binding"/>
    <property type="evidence" value="ECO:0007669"/>
    <property type="project" value="InterPro"/>
</dbReference>
<evidence type="ECO:0000256" key="1">
    <source>
        <dbReference type="ARBA" id="ARBA00004123"/>
    </source>
</evidence>
<dbReference type="GO" id="GO:0000981">
    <property type="term" value="F:DNA-binding transcription factor activity, RNA polymerase II-specific"/>
    <property type="evidence" value="ECO:0007669"/>
    <property type="project" value="InterPro"/>
</dbReference>
<keyword evidence="5" id="KW-0539">Nucleus</keyword>
<gene>
    <name evidence="8" type="ORF">BP00DRAFT_382384</name>
</gene>
<keyword evidence="2" id="KW-0805">Transcription regulation</keyword>
<dbReference type="PROSITE" id="PS50048">
    <property type="entry name" value="ZN2_CY6_FUNGAL_2"/>
    <property type="match status" value="1"/>
</dbReference>
<dbReference type="InterPro" id="IPR021858">
    <property type="entry name" value="Fun_TF"/>
</dbReference>
<evidence type="ECO:0000256" key="2">
    <source>
        <dbReference type="ARBA" id="ARBA00023015"/>
    </source>
</evidence>
<evidence type="ECO:0000313" key="8">
    <source>
        <dbReference type="EMBL" id="PYI26222.1"/>
    </source>
</evidence>
<keyword evidence="4" id="KW-0804">Transcription</keyword>
<evidence type="ECO:0000313" key="9">
    <source>
        <dbReference type="Proteomes" id="UP000248817"/>
    </source>
</evidence>
<protein>
    <recommendedName>
        <fullName evidence="7">Zn(2)-C6 fungal-type domain-containing protein</fullName>
    </recommendedName>
</protein>
<evidence type="ECO:0000256" key="5">
    <source>
        <dbReference type="ARBA" id="ARBA00023242"/>
    </source>
</evidence>
<reference evidence="8 9" key="1">
    <citation type="submission" date="2018-02" db="EMBL/GenBank/DDBJ databases">
        <title>The genomes of Aspergillus section Nigri reveals drivers in fungal speciation.</title>
        <authorList>
            <consortium name="DOE Joint Genome Institute"/>
            <person name="Vesth T.C."/>
            <person name="Nybo J."/>
            <person name="Theobald S."/>
            <person name="Brandl J."/>
            <person name="Frisvad J.C."/>
            <person name="Nielsen K.F."/>
            <person name="Lyhne E.K."/>
            <person name="Kogle M.E."/>
            <person name="Kuo A."/>
            <person name="Riley R."/>
            <person name="Clum A."/>
            <person name="Nolan M."/>
            <person name="Lipzen A."/>
            <person name="Salamov A."/>
            <person name="Henrissat B."/>
            <person name="Wiebenga A."/>
            <person name="De vries R.P."/>
            <person name="Grigoriev I.V."/>
            <person name="Mortensen U.H."/>
            <person name="Andersen M.R."/>
            <person name="Baker S.E."/>
        </authorList>
    </citation>
    <scope>NUCLEOTIDE SEQUENCE [LARGE SCALE GENOMIC DNA]</scope>
    <source>
        <strain evidence="8 9">CBS 114.80</strain>
    </source>
</reference>
<dbReference type="EMBL" id="KZ825607">
    <property type="protein sequence ID" value="PYI26222.1"/>
    <property type="molecule type" value="Genomic_DNA"/>
</dbReference>
<feature type="compositionally biased region" description="Polar residues" evidence="6">
    <location>
        <begin position="65"/>
        <end position="78"/>
    </location>
</feature>
<dbReference type="Pfam" id="PF11951">
    <property type="entry name" value="Fungal_trans_2"/>
    <property type="match status" value="1"/>
</dbReference>
<dbReference type="GO" id="GO:0005634">
    <property type="term" value="C:nucleus"/>
    <property type="evidence" value="ECO:0007669"/>
    <property type="project" value="UniProtKB-SubCell"/>
</dbReference>
<feature type="region of interest" description="Disordered" evidence="6">
    <location>
        <begin position="110"/>
        <end position="130"/>
    </location>
</feature>
<dbReference type="PANTHER" id="PTHR37534:SF49">
    <property type="entry name" value="LYSINE BIOSYNTHESIS REGULATORY PROTEIN LYS14"/>
    <property type="match status" value="1"/>
</dbReference>
<dbReference type="PANTHER" id="PTHR37534">
    <property type="entry name" value="TRANSCRIPTIONAL ACTIVATOR PROTEIN UGA3"/>
    <property type="match status" value="1"/>
</dbReference>
<dbReference type="PROSITE" id="PS00463">
    <property type="entry name" value="ZN2_CY6_FUNGAL_1"/>
    <property type="match status" value="1"/>
</dbReference>
<feature type="region of interest" description="Disordered" evidence="6">
    <location>
        <begin position="307"/>
        <end position="338"/>
    </location>
</feature>
<organism evidence="8 9">
    <name type="scientific">Aspergillus indologenus CBS 114.80</name>
    <dbReference type="NCBI Taxonomy" id="1450541"/>
    <lineage>
        <taxon>Eukaryota</taxon>
        <taxon>Fungi</taxon>
        <taxon>Dikarya</taxon>
        <taxon>Ascomycota</taxon>
        <taxon>Pezizomycotina</taxon>
        <taxon>Eurotiomycetes</taxon>
        <taxon>Eurotiomycetidae</taxon>
        <taxon>Eurotiales</taxon>
        <taxon>Aspergillaceae</taxon>
        <taxon>Aspergillus</taxon>
        <taxon>Aspergillus subgen. Circumdati</taxon>
    </lineage>
</organism>
<evidence type="ECO:0000256" key="3">
    <source>
        <dbReference type="ARBA" id="ARBA00023125"/>
    </source>
</evidence>
<accession>A0A2V5HU42</accession>
<feature type="domain" description="Zn(2)-C6 fungal-type" evidence="7">
    <location>
        <begin position="8"/>
        <end position="38"/>
    </location>
</feature>
<dbReference type="Gene3D" id="4.10.240.10">
    <property type="entry name" value="Zn(2)-C6 fungal-type DNA-binding domain"/>
    <property type="match status" value="1"/>
</dbReference>
<comment type="subcellular location">
    <subcellularLocation>
        <location evidence="1">Nucleus</location>
    </subcellularLocation>
</comment>
<name>A0A2V5HU42_9EURO</name>
<feature type="region of interest" description="Disordered" evidence="6">
    <location>
        <begin position="60"/>
        <end position="83"/>
    </location>
</feature>
<keyword evidence="3" id="KW-0238">DNA-binding</keyword>
<sequence length="562" mass="63622">MSVRSRTGCLNCKKRKRRCGEERPACRNCEVRGFDCSYLFETLQPAPLRFKISLGMRTAHPRELPSSSNHSPTGTGHRSSPKRRNRWQFLSVSYHDADVLLCEQYHHLPTPSSKQSIERDKQPDDCPTRLNTGPSPFTALLIDCSGLETQLFQYYLQVICKVRVFQDEPCNKFRSLVIPFCARRKPLWYAVLSMSANDRRAEESVTTTTINYAQLSLSYKSVALQLLRESLTQMEDVNEALMTCLILCSLEIACGCRPDWVRHAQGAFAIINSYGSAIDPEIFFFTQSYFQSRALFFRTTGCNPPWHQTTSTTTTTTTTLPDHKHSNPKAPPATTTPTSHLPPEIFPWDIYLHDTANKTTYQPHIGCSLGLLDIIARATDLVTHKQHLRSTGTSSLASEGAMMHQAMQLRSELDALAEVYPPPTNTNNEYLATCGQCFRLAADLYLQVTCDIPLTQPTLQRLLGKLLDRIGRVIREDQERQLFPMWPLFLAGCLSTADEARVRVLTYFSYLTQSWPVSNVGVAREAMETVWKYRDLNPHEAPASGLDWQGILGRMHWTLALS</sequence>
<keyword evidence="9" id="KW-1185">Reference proteome</keyword>
<feature type="compositionally biased region" description="Basic and acidic residues" evidence="6">
    <location>
        <begin position="116"/>
        <end position="127"/>
    </location>
</feature>
<dbReference type="Proteomes" id="UP000248817">
    <property type="component" value="Unassembled WGS sequence"/>
</dbReference>
<dbReference type="GO" id="GO:0045944">
    <property type="term" value="P:positive regulation of transcription by RNA polymerase II"/>
    <property type="evidence" value="ECO:0007669"/>
    <property type="project" value="TreeGrafter"/>
</dbReference>